<dbReference type="PRINTS" id="PR00934">
    <property type="entry name" value="XHISDIPTASE"/>
</dbReference>
<dbReference type="EMBL" id="JMFG01000008">
    <property type="protein sequence ID" value="KDA54464.1"/>
    <property type="molecule type" value="Genomic_DNA"/>
</dbReference>
<keyword evidence="20" id="KW-1185">Reference proteome</keyword>
<feature type="domain" description="Peptidase M20 dimerisation" evidence="18">
    <location>
        <begin position="209"/>
        <end position="295"/>
    </location>
</feature>
<sequence length="484" mass="51394">MDRPLAHLQPSLVWQHFEEILKIPRPSKHEERIREHVKRWAQSKGFAVREDAAGNLVVKVPATPGHESAPTVVLQGHLDMVAEKNSDVTFDFFKDAIQPRIVGDYVYATGTTLGADNGIGVAAAMAIAEDPEAVHGPLELLFTVDEETGLTGAAKLDPGLVTGKTLLNLDTEEDGAFYIGCAGGADAHSVFTVQWEPVPAGHVALGVRVRGLKGGHSGVDIHENRGNALKFLARVVAAARKASAELRIAAVSGGSKHNAIPREADAVITLPAADAAKARQAMEEAAAVLKEEYGEIDPGQRVEIGEAAASQVFSAGDSNRILDALLACPHGVLAMSRAVPGLVETSNNLAVVTTEGSQVKVVTSSRSSVMPSLRATLQQVEAVFKLAGAAVEVHDGYPGWKPNPNSPVLQLAREVFQREFGREPEVKAIHAGLECGLIGEKFPGMDMLSLGPQIESPHSPDERVKIPTVANFYRLLKAILAAMA</sequence>
<evidence type="ECO:0000259" key="18">
    <source>
        <dbReference type="Pfam" id="PF07687"/>
    </source>
</evidence>
<evidence type="ECO:0000256" key="16">
    <source>
        <dbReference type="ARBA" id="ARBA00077688"/>
    </source>
</evidence>
<dbReference type="FunFam" id="3.40.630.10:FF:000015">
    <property type="entry name" value="Aminoacyl-histidine dipeptidase PepD"/>
    <property type="match status" value="1"/>
</dbReference>
<dbReference type="Gene3D" id="3.40.630.10">
    <property type="entry name" value="Zn peptidases"/>
    <property type="match status" value="2"/>
</dbReference>
<keyword evidence="5" id="KW-0378">Hydrolase</keyword>
<comment type="cofactor">
    <cofactor evidence="2">
        <name>Zn(2+)</name>
        <dbReference type="ChEBI" id="CHEBI:29105"/>
    </cofactor>
</comment>
<dbReference type="AlphaFoldDB" id="A0A062XYH1"/>
<evidence type="ECO:0000256" key="1">
    <source>
        <dbReference type="ARBA" id="ARBA00001941"/>
    </source>
</evidence>
<dbReference type="InterPro" id="IPR001160">
    <property type="entry name" value="Peptidase_M20C"/>
</dbReference>
<comment type="cofactor">
    <cofactor evidence="1">
        <name>Co(2+)</name>
        <dbReference type="ChEBI" id="CHEBI:48828"/>
    </cofactor>
</comment>
<evidence type="ECO:0000313" key="20">
    <source>
        <dbReference type="Proteomes" id="UP000027284"/>
    </source>
</evidence>
<dbReference type="Pfam" id="PF07687">
    <property type="entry name" value="M20_dimer"/>
    <property type="match status" value="1"/>
</dbReference>
<dbReference type="STRING" id="1312852.EG19_12170"/>
<evidence type="ECO:0000256" key="11">
    <source>
        <dbReference type="ARBA" id="ARBA00044252"/>
    </source>
</evidence>
<dbReference type="EC" id="3.4.13.18" evidence="10"/>
<dbReference type="SUPFAM" id="SSF55031">
    <property type="entry name" value="Bacterial exopeptidase dimerisation domain"/>
    <property type="match status" value="1"/>
</dbReference>
<name>A0A062XYH1_9BACT</name>
<keyword evidence="6" id="KW-0862">Zinc</keyword>
<comment type="similarity">
    <text evidence="12">Belongs to the peptidase M20C family.</text>
</comment>
<dbReference type="OrthoDB" id="9773892at2"/>
<dbReference type="RefSeq" id="WP_038047767.1">
    <property type="nucleotide sequence ID" value="NZ_JMFG01000008.1"/>
</dbReference>
<evidence type="ECO:0000256" key="17">
    <source>
        <dbReference type="ARBA" id="ARBA00078074"/>
    </source>
</evidence>
<comment type="catalytic activity">
    <reaction evidence="9">
        <text>Hydrolysis of dipeptides, preferentially hydrophobic dipeptides including prolyl amino acids.</text>
        <dbReference type="EC" id="3.4.13.18"/>
    </reaction>
</comment>
<dbReference type="GO" id="GO:0070573">
    <property type="term" value="F:metallodipeptidase activity"/>
    <property type="evidence" value="ECO:0007669"/>
    <property type="project" value="TreeGrafter"/>
</dbReference>
<evidence type="ECO:0000256" key="14">
    <source>
        <dbReference type="ARBA" id="ARBA00075285"/>
    </source>
</evidence>
<comment type="caution">
    <text evidence="19">The sequence shown here is derived from an EMBL/GenBank/DDBJ whole genome shotgun (WGS) entry which is preliminary data.</text>
</comment>
<dbReference type="InterPro" id="IPR011650">
    <property type="entry name" value="Peptidase_M20_dimer"/>
</dbReference>
<dbReference type="CDD" id="cd03890">
    <property type="entry name" value="M20_pepD"/>
    <property type="match status" value="1"/>
</dbReference>
<dbReference type="Pfam" id="PF01546">
    <property type="entry name" value="Peptidase_M20"/>
    <property type="match status" value="1"/>
</dbReference>
<evidence type="ECO:0000256" key="7">
    <source>
        <dbReference type="ARBA" id="ARBA00023049"/>
    </source>
</evidence>
<dbReference type="PANTHER" id="PTHR43501">
    <property type="entry name" value="CYTOSOL NON-SPECIFIC DIPEPTIDASE"/>
    <property type="match status" value="1"/>
</dbReference>
<evidence type="ECO:0000256" key="6">
    <source>
        <dbReference type="ARBA" id="ARBA00022833"/>
    </source>
</evidence>
<evidence type="ECO:0000256" key="4">
    <source>
        <dbReference type="ARBA" id="ARBA00022723"/>
    </source>
</evidence>
<proteinExistence type="inferred from homology"/>
<keyword evidence="8" id="KW-0170">Cobalt</keyword>
<dbReference type="Proteomes" id="UP000027284">
    <property type="component" value="Unassembled WGS sequence"/>
</dbReference>
<evidence type="ECO:0000256" key="8">
    <source>
        <dbReference type="ARBA" id="ARBA00023285"/>
    </source>
</evidence>
<accession>A0A062XYH1</accession>
<dbReference type="PIRSF" id="PIRSF016599">
    <property type="entry name" value="Xaa-His_dipept"/>
    <property type="match status" value="1"/>
</dbReference>
<protein>
    <recommendedName>
        <fullName evidence="13">Cytosol non-specific dipeptidase</fullName>
        <ecNumber evidence="10">3.4.13.18</ecNumber>
    </recommendedName>
    <alternativeName>
        <fullName evidence="16">Aminoacyl-histidine dipeptidase</fullName>
    </alternativeName>
    <alternativeName>
        <fullName evidence="15">Beta-alanyl-histidine dipeptidase</fullName>
    </alternativeName>
    <alternativeName>
        <fullName evidence="14">Carnosinase</fullName>
    </alternativeName>
    <alternativeName>
        <fullName evidence="11">Peptidase D</fullName>
    </alternativeName>
    <alternativeName>
        <fullName evidence="17">Xaa-His dipeptidase</fullName>
    </alternativeName>
</protein>
<organism evidence="19 20">
    <name type="scientific">Thermoanaerobaculum aquaticum</name>
    <dbReference type="NCBI Taxonomy" id="1312852"/>
    <lineage>
        <taxon>Bacteria</taxon>
        <taxon>Pseudomonadati</taxon>
        <taxon>Acidobacteriota</taxon>
        <taxon>Thermoanaerobaculia</taxon>
        <taxon>Thermoanaerobaculales</taxon>
        <taxon>Thermoanaerobaculaceae</taxon>
        <taxon>Thermoanaerobaculum</taxon>
    </lineage>
</organism>
<dbReference type="InterPro" id="IPR036264">
    <property type="entry name" value="Bact_exopeptidase_dim_dom"/>
</dbReference>
<gene>
    <name evidence="19" type="ORF">EG19_12170</name>
</gene>
<dbReference type="GO" id="GO:0005829">
    <property type="term" value="C:cytosol"/>
    <property type="evidence" value="ECO:0007669"/>
    <property type="project" value="TreeGrafter"/>
</dbReference>
<reference evidence="19 20" key="1">
    <citation type="submission" date="2014-04" db="EMBL/GenBank/DDBJ databases">
        <title>The Genome Sequence of Thermoanaerobaculum aquaticum MP-01, The First Cultivated Group 23 Acidobacterium.</title>
        <authorList>
            <person name="Stamps B.W."/>
            <person name="Losey N.A."/>
            <person name="Lawson P.A."/>
            <person name="Stevenson B.S."/>
        </authorList>
    </citation>
    <scope>NUCLEOTIDE SEQUENCE [LARGE SCALE GENOMIC DNA]</scope>
    <source>
        <strain evidence="19 20">MP-01</strain>
    </source>
</reference>
<keyword evidence="7" id="KW-0482">Metalloprotease</keyword>
<dbReference type="GO" id="GO:0046872">
    <property type="term" value="F:metal ion binding"/>
    <property type="evidence" value="ECO:0007669"/>
    <property type="project" value="UniProtKB-KW"/>
</dbReference>
<dbReference type="InterPro" id="IPR002933">
    <property type="entry name" value="Peptidase_M20"/>
</dbReference>
<evidence type="ECO:0000256" key="13">
    <source>
        <dbReference type="ARBA" id="ARBA00071271"/>
    </source>
</evidence>
<evidence type="ECO:0000256" key="5">
    <source>
        <dbReference type="ARBA" id="ARBA00022801"/>
    </source>
</evidence>
<dbReference type="FunFam" id="3.40.630.10:FF:000018">
    <property type="entry name" value="Aminoacyl-histidine dipeptidase PepD"/>
    <property type="match status" value="1"/>
</dbReference>
<evidence type="ECO:0000256" key="3">
    <source>
        <dbReference type="ARBA" id="ARBA00022670"/>
    </source>
</evidence>
<evidence type="ECO:0000256" key="15">
    <source>
        <dbReference type="ARBA" id="ARBA00076004"/>
    </source>
</evidence>
<evidence type="ECO:0000256" key="2">
    <source>
        <dbReference type="ARBA" id="ARBA00001947"/>
    </source>
</evidence>
<dbReference type="GO" id="GO:0006508">
    <property type="term" value="P:proteolysis"/>
    <property type="evidence" value="ECO:0007669"/>
    <property type="project" value="UniProtKB-KW"/>
</dbReference>
<dbReference type="NCBIfam" id="TIGR01893">
    <property type="entry name" value="aa-his-dipept"/>
    <property type="match status" value="1"/>
</dbReference>
<evidence type="ECO:0000256" key="10">
    <source>
        <dbReference type="ARBA" id="ARBA00038976"/>
    </source>
</evidence>
<evidence type="ECO:0000313" key="19">
    <source>
        <dbReference type="EMBL" id="KDA54464.1"/>
    </source>
</evidence>
<evidence type="ECO:0000256" key="12">
    <source>
        <dbReference type="ARBA" id="ARBA00061423"/>
    </source>
</evidence>
<dbReference type="PANTHER" id="PTHR43501:SF1">
    <property type="entry name" value="CYTOSOL NON-SPECIFIC DIPEPTIDASE"/>
    <property type="match status" value="1"/>
</dbReference>
<evidence type="ECO:0000256" key="9">
    <source>
        <dbReference type="ARBA" id="ARBA00036421"/>
    </source>
</evidence>
<keyword evidence="4" id="KW-0479">Metal-binding</keyword>
<dbReference type="SUPFAM" id="SSF53187">
    <property type="entry name" value="Zn-dependent exopeptidases"/>
    <property type="match status" value="1"/>
</dbReference>
<keyword evidence="3" id="KW-0645">Protease</keyword>